<evidence type="ECO:0000313" key="1">
    <source>
        <dbReference type="EMBL" id="EKC20713.1"/>
    </source>
</evidence>
<protein>
    <submittedName>
        <fullName evidence="1">Uncharacterized protein</fullName>
    </submittedName>
</protein>
<organism evidence="1">
    <name type="scientific">Magallana gigas</name>
    <name type="common">Pacific oyster</name>
    <name type="synonym">Crassostrea gigas</name>
    <dbReference type="NCBI Taxonomy" id="29159"/>
    <lineage>
        <taxon>Eukaryota</taxon>
        <taxon>Metazoa</taxon>
        <taxon>Spiralia</taxon>
        <taxon>Lophotrochozoa</taxon>
        <taxon>Mollusca</taxon>
        <taxon>Bivalvia</taxon>
        <taxon>Autobranchia</taxon>
        <taxon>Pteriomorphia</taxon>
        <taxon>Ostreida</taxon>
        <taxon>Ostreoidea</taxon>
        <taxon>Ostreidae</taxon>
        <taxon>Magallana</taxon>
    </lineage>
</organism>
<gene>
    <name evidence="1" type="ORF">CGI_10005585</name>
</gene>
<dbReference type="HOGENOM" id="CLU_1534056_0_0_1"/>
<sequence length="175" mass="19996">MPEKWTPDKRDNFYEDVRNVTDFQCILDNTSNPKEFRCNWNLGKYLHPLYLDVNIILSVDNGQNGVNCPQKKISEQCIWTEHDEPNINSMSNIVILNVTNLVFKTSKIFRKEFWTQNISKHAPPSFINASSSSLEQCGCATITWVTIPGGVKTTSTVTLKSQWNTVPLVSRNLDQ</sequence>
<dbReference type="AlphaFoldDB" id="K1PGI6"/>
<dbReference type="EMBL" id="JH816580">
    <property type="protein sequence ID" value="EKC20713.1"/>
    <property type="molecule type" value="Genomic_DNA"/>
</dbReference>
<proteinExistence type="predicted"/>
<accession>K1PGI6</accession>
<reference evidence="1" key="1">
    <citation type="journal article" date="2012" name="Nature">
        <title>The oyster genome reveals stress adaptation and complexity of shell formation.</title>
        <authorList>
            <person name="Zhang G."/>
            <person name="Fang X."/>
            <person name="Guo X."/>
            <person name="Li L."/>
            <person name="Luo R."/>
            <person name="Xu F."/>
            <person name="Yang P."/>
            <person name="Zhang L."/>
            <person name="Wang X."/>
            <person name="Qi H."/>
            <person name="Xiong Z."/>
            <person name="Que H."/>
            <person name="Xie Y."/>
            <person name="Holland P.W."/>
            <person name="Paps J."/>
            <person name="Zhu Y."/>
            <person name="Wu F."/>
            <person name="Chen Y."/>
            <person name="Wang J."/>
            <person name="Peng C."/>
            <person name="Meng J."/>
            <person name="Yang L."/>
            <person name="Liu J."/>
            <person name="Wen B."/>
            <person name="Zhang N."/>
            <person name="Huang Z."/>
            <person name="Zhu Q."/>
            <person name="Feng Y."/>
            <person name="Mount A."/>
            <person name="Hedgecock D."/>
            <person name="Xu Z."/>
            <person name="Liu Y."/>
            <person name="Domazet-Loso T."/>
            <person name="Du Y."/>
            <person name="Sun X."/>
            <person name="Zhang S."/>
            <person name="Liu B."/>
            <person name="Cheng P."/>
            <person name="Jiang X."/>
            <person name="Li J."/>
            <person name="Fan D."/>
            <person name="Wang W."/>
            <person name="Fu W."/>
            <person name="Wang T."/>
            <person name="Wang B."/>
            <person name="Zhang J."/>
            <person name="Peng Z."/>
            <person name="Li Y."/>
            <person name="Li N."/>
            <person name="Wang J."/>
            <person name="Chen M."/>
            <person name="He Y."/>
            <person name="Tan F."/>
            <person name="Song X."/>
            <person name="Zheng Q."/>
            <person name="Huang R."/>
            <person name="Yang H."/>
            <person name="Du X."/>
            <person name="Chen L."/>
            <person name="Yang M."/>
            <person name="Gaffney P.M."/>
            <person name="Wang S."/>
            <person name="Luo L."/>
            <person name="She Z."/>
            <person name="Ming Y."/>
            <person name="Huang W."/>
            <person name="Zhang S."/>
            <person name="Huang B."/>
            <person name="Zhang Y."/>
            <person name="Qu T."/>
            <person name="Ni P."/>
            <person name="Miao G."/>
            <person name="Wang J."/>
            <person name="Wang Q."/>
            <person name="Steinberg C.E."/>
            <person name="Wang H."/>
            <person name="Li N."/>
            <person name="Qian L."/>
            <person name="Zhang G."/>
            <person name="Li Y."/>
            <person name="Yang H."/>
            <person name="Liu X."/>
            <person name="Wang J."/>
            <person name="Yin Y."/>
            <person name="Wang J."/>
        </authorList>
    </citation>
    <scope>NUCLEOTIDE SEQUENCE [LARGE SCALE GENOMIC DNA]</scope>
    <source>
        <strain evidence="1">05x7-T-G4-1.051#20</strain>
    </source>
</reference>
<dbReference type="InParanoid" id="K1PGI6"/>
<name>K1PGI6_MAGGI</name>